<dbReference type="Proteomes" id="UP000092993">
    <property type="component" value="Unassembled WGS sequence"/>
</dbReference>
<proteinExistence type="predicted"/>
<evidence type="ECO:0000313" key="1">
    <source>
        <dbReference type="EMBL" id="OBZ65850.1"/>
    </source>
</evidence>
<keyword evidence="2" id="KW-1185">Reference proteome</keyword>
<sequence length="234" mass="27148">MHSEDVSDGKTICLPSSLRSWRDIDAFKDPEWWQPWELLRPFFKERGYDLYRHRDGGLVSISNGTASPDLDSFGLYGIRTEEFYSYFGRVSAVYFGLQNFCRSYMLVCSTLGCWSMNRDVVIKLVPKGSEGLREFEILRLLSSEPLRSDPANATVPALEFIEYDDCRFVVMPYCDGCDDDPFLNQSEYLDFAEQLLTVRRSIFLFYTLTTTPHCVLSFLHANRFAQLDISFEKF</sequence>
<dbReference type="InterPro" id="IPR011009">
    <property type="entry name" value="Kinase-like_dom_sf"/>
</dbReference>
<name>A0A1C7LMM0_GRIFR</name>
<comment type="caution">
    <text evidence="1">The sequence shown here is derived from an EMBL/GenBank/DDBJ whole genome shotgun (WGS) entry which is preliminary data.</text>
</comment>
<dbReference type="OMA" id="WQPWELL"/>
<protein>
    <submittedName>
        <fullName evidence="1">Uncharacterized protein</fullName>
    </submittedName>
</protein>
<gene>
    <name evidence="1" type="ORF">A0H81_14090</name>
</gene>
<accession>A0A1C7LMM0</accession>
<dbReference type="OrthoDB" id="2722301at2759"/>
<reference evidence="1 2" key="1">
    <citation type="submission" date="2016-03" db="EMBL/GenBank/DDBJ databases">
        <title>Whole genome sequencing of Grifola frondosa 9006-11.</title>
        <authorList>
            <person name="Min B."/>
            <person name="Park H."/>
            <person name="Kim J.-G."/>
            <person name="Cho H."/>
            <person name="Oh Y.-L."/>
            <person name="Kong W.-S."/>
            <person name="Choi I.-G."/>
        </authorList>
    </citation>
    <scope>NUCLEOTIDE SEQUENCE [LARGE SCALE GENOMIC DNA]</scope>
    <source>
        <strain evidence="1 2">9006-11</strain>
    </source>
</reference>
<dbReference type="AlphaFoldDB" id="A0A1C7LMM0"/>
<evidence type="ECO:0000313" key="2">
    <source>
        <dbReference type="Proteomes" id="UP000092993"/>
    </source>
</evidence>
<organism evidence="1 2">
    <name type="scientific">Grifola frondosa</name>
    <name type="common">Maitake</name>
    <name type="synonym">Polyporus frondosus</name>
    <dbReference type="NCBI Taxonomy" id="5627"/>
    <lineage>
        <taxon>Eukaryota</taxon>
        <taxon>Fungi</taxon>
        <taxon>Dikarya</taxon>
        <taxon>Basidiomycota</taxon>
        <taxon>Agaricomycotina</taxon>
        <taxon>Agaricomycetes</taxon>
        <taxon>Polyporales</taxon>
        <taxon>Grifolaceae</taxon>
        <taxon>Grifola</taxon>
    </lineage>
</organism>
<dbReference type="EMBL" id="LUGG01000038">
    <property type="protein sequence ID" value="OBZ65850.1"/>
    <property type="molecule type" value="Genomic_DNA"/>
</dbReference>
<dbReference type="SUPFAM" id="SSF56112">
    <property type="entry name" value="Protein kinase-like (PK-like)"/>
    <property type="match status" value="1"/>
</dbReference>